<organism evidence="1 2">
    <name type="scientific">Nocardia vulneris</name>
    <dbReference type="NCBI Taxonomy" id="1141657"/>
    <lineage>
        <taxon>Bacteria</taxon>
        <taxon>Bacillati</taxon>
        <taxon>Actinomycetota</taxon>
        <taxon>Actinomycetes</taxon>
        <taxon>Mycobacteriales</taxon>
        <taxon>Nocardiaceae</taxon>
        <taxon>Nocardia</taxon>
    </lineage>
</organism>
<dbReference type="Proteomes" id="UP000031364">
    <property type="component" value="Unassembled WGS sequence"/>
</dbReference>
<dbReference type="EMBL" id="JNFP01000031">
    <property type="protein sequence ID" value="KIA62491.1"/>
    <property type="molecule type" value="Genomic_DNA"/>
</dbReference>
<reference evidence="1 2" key="1">
    <citation type="journal article" date="2014" name="Int. J. Syst. Evol. Microbiol.">
        <title>Nocardia vulneris sp. nov., isolated from wounds of human patients in North America.</title>
        <authorList>
            <person name="Lasker B.A."/>
            <person name="Bell M."/>
            <person name="Klenk H.P."/>
            <person name="Sproer C."/>
            <person name="Schumann C."/>
            <person name="Schumann P."/>
            <person name="Brown J.M."/>
        </authorList>
    </citation>
    <scope>NUCLEOTIDE SEQUENCE [LARGE SCALE GENOMIC DNA]</scope>
    <source>
        <strain evidence="1 2">W9851</strain>
    </source>
</reference>
<keyword evidence="2" id="KW-1185">Reference proteome</keyword>
<sequence>MCSFDVSRCCGVQGRYFMPAEWVAIARAISMANSLSQALARNDLLLEAIGRNRADTAKRLAQESENLHLSAGEREDKRRMALGELEGAYTAALAKAAKPTGIKSWFMGVPSEAHNAAARAAVSLAVANGALGRYESKNQNMARARKHFEDYIERREDEERWRPGLEGPIEVDLEKTARERAAFAEVVARVG</sequence>
<protein>
    <submittedName>
        <fullName evidence="1">Uncharacterized protein</fullName>
    </submittedName>
</protein>
<proteinExistence type="predicted"/>
<evidence type="ECO:0000313" key="1">
    <source>
        <dbReference type="EMBL" id="KIA62491.1"/>
    </source>
</evidence>
<comment type="caution">
    <text evidence="1">The sequence shown here is derived from an EMBL/GenBank/DDBJ whole genome shotgun (WGS) entry which is preliminary data.</text>
</comment>
<evidence type="ECO:0000313" key="2">
    <source>
        <dbReference type="Proteomes" id="UP000031364"/>
    </source>
</evidence>
<accession>A0ABR4ZB41</accession>
<name>A0ABR4ZB41_9NOCA</name>
<gene>
    <name evidence="1" type="ORF">FG87_24735</name>
</gene>